<reference evidence="3" key="2">
    <citation type="journal article" date="2021" name="Microorganisms">
        <title>Bacterial Dimethylsulfoniopropionate Biosynthesis in the East China Sea.</title>
        <authorList>
            <person name="Liu J."/>
            <person name="Zhang Y."/>
            <person name="Liu J."/>
            <person name="Zhong H."/>
            <person name="Williams B.T."/>
            <person name="Zheng Y."/>
            <person name="Curson A.R.J."/>
            <person name="Sun C."/>
            <person name="Sun H."/>
            <person name="Song D."/>
            <person name="Wagner Mackenzie B."/>
            <person name="Bermejo Martinez A."/>
            <person name="Todd J.D."/>
            <person name="Zhang X.H."/>
        </authorList>
    </citation>
    <scope>NUCLEOTIDE SEQUENCE</scope>
    <source>
        <strain evidence="3">AESS21</strain>
    </source>
</reference>
<dbReference type="InterPro" id="IPR050508">
    <property type="entry name" value="Methyltransf_Superfamily"/>
</dbReference>
<dbReference type="RefSeq" id="WP_213216664.1">
    <property type="nucleotide sequence ID" value="NZ_QTKU01000003.1"/>
</dbReference>
<feature type="domain" description="Methyltransferase" evidence="2">
    <location>
        <begin position="220"/>
        <end position="312"/>
    </location>
</feature>
<protein>
    <submittedName>
        <fullName evidence="3">Class I SAM-dependent methyltransferase</fullName>
    </submittedName>
</protein>
<dbReference type="InterPro" id="IPR029063">
    <property type="entry name" value="SAM-dependent_MTases_sf"/>
</dbReference>
<sequence>MAEARSPSTASASFEEAAIEPQHRKRRRLSLRKLASRADYVWRQGNRMALYTVHSEVMRRMNKRLQQDLPETPAPVPDGPVPSQRRMLADIASLFASDLKAVEAGLYPAPRDGSMSVRELVSTSRAFFKDVPEVTRRRATGAHQEVFENTDRFAETLPRYYQQNFHFQSDGWLSEDSARLYDFQVDVLFSGATAAMRRRALVPFAQIVKHKDQRQIAYADLACGTGGLLRPALDAFPRLRGIGVDLSEPYLNVAVERIPTKRASFINAMAEKLPFADNSMDVLSCVFLFHELPPKIRRQVVSEVARVLKPGGSFLFVDSLQTGDVPDYDGLLSLFPQLFHEPYYTSYLKEDLDQMFLNAGMRRSFFAPAFVSRVAAFVK</sequence>
<gene>
    <name evidence="3" type="ORF">DYI23_13535</name>
</gene>
<evidence type="ECO:0000256" key="1">
    <source>
        <dbReference type="SAM" id="MobiDB-lite"/>
    </source>
</evidence>
<dbReference type="Pfam" id="PF13649">
    <property type="entry name" value="Methyltransf_25"/>
    <property type="match status" value="1"/>
</dbReference>
<keyword evidence="3" id="KW-0489">Methyltransferase</keyword>
<keyword evidence="3" id="KW-0808">Transferase</keyword>
<proteinExistence type="predicted"/>
<dbReference type="PANTHER" id="PTHR42912">
    <property type="entry name" value="METHYLTRANSFERASE"/>
    <property type="match status" value="1"/>
</dbReference>
<dbReference type="CDD" id="cd02440">
    <property type="entry name" value="AdoMet_MTases"/>
    <property type="match status" value="1"/>
</dbReference>
<feature type="compositionally biased region" description="Polar residues" evidence="1">
    <location>
        <begin position="1"/>
        <end position="12"/>
    </location>
</feature>
<evidence type="ECO:0000313" key="4">
    <source>
        <dbReference type="Proteomes" id="UP000705379"/>
    </source>
</evidence>
<organism evidence="3 4">
    <name type="scientific">Roseibium polysiphoniae</name>
    <dbReference type="NCBI Taxonomy" id="2571221"/>
    <lineage>
        <taxon>Bacteria</taxon>
        <taxon>Pseudomonadati</taxon>
        <taxon>Pseudomonadota</taxon>
        <taxon>Alphaproteobacteria</taxon>
        <taxon>Hyphomicrobiales</taxon>
        <taxon>Stappiaceae</taxon>
        <taxon>Roseibium</taxon>
    </lineage>
</organism>
<dbReference type="Gene3D" id="3.40.50.150">
    <property type="entry name" value="Vaccinia Virus protein VP39"/>
    <property type="match status" value="1"/>
</dbReference>
<dbReference type="Proteomes" id="UP000705379">
    <property type="component" value="Unassembled WGS sequence"/>
</dbReference>
<name>A0A944CDM4_9HYPH</name>
<dbReference type="PANTHER" id="PTHR42912:SF81">
    <property type="entry name" value="METHYLTRANSFERASE DOMAIN-CONTAINING PROTEIN"/>
    <property type="match status" value="1"/>
</dbReference>
<comment type="caution">
    <text evidence="3">The sequence shown here is derived from an EMBL/GenBank/DDBJ whole genome shotgun (WGS) entry which is preliminary data.</text>
</comment>
<reference evidence="3" key="1">
    <citation type="submission" date="2018-08" db="EMBL/GenBank/DDBJ databases">
        <authorList>
            <person name="Jin W."/>
            <person name="Wang H."/>
            <person name="Yang Y."/>
            <person name="Li M."/>
            <person name="Liu J."/>
        </authorList>
    </citation>
    <scope>NUCLEOTIDE SEQUENCE</scope>
    <source>
        <strain evidence="3">AESS21</strain>
    </source>
</reference>
<accession>A0A944CDM4</accession>
<dbReference type="SUPFAM" id="SSF53335">
    <property type="entry name" value="S-adenosyl-L-methionine-dependent methyltransferases"/>
    <property type="match status" value="1"/>
</dbReference>
<evidence type="ECO:0000259" key="2">
    <source>
        <dbReference type="Pfam" id="PF13649"/>
    </source>
</evidence>
<dbReference type="GO" id="GO:0032259">
    <property type="term" value="P:methylation"/>
    <property type="evidence" value="ECO:0007669"/>
    <property type="project" value="UniProtKB-KW"/>
</dbReference>
<evidence type="ECO:0000313" key="3">
    <source>
        <dbReference type="EMBL" id="MBS8261240.1"/>
    </source>
</evidence>
<dbReference type="AlphaFoldDB" id="A0A944CDM4"/>
<dbReference type="GO" id="GO:0008168">
    <property type="term" value="F:methyltransferase activity"/>
    <property type="evidence" value="ECO:0007669"/>
    <property type="project" value="UniProtKB-KW"/>
</dbReference>
<dbReference type="EMBL" id="QTKU01000003">
    <property type="protein sequence ID" value="MBS8261240.1"/>
    <property type="molecule type" value="Genomic_DNA"/>
</dbReference>
<dbReference type="InterPro" id="IPR041698">
    <property type="entry name" value="Methyltransf_25"/>
</dbReference>
<feature type="region of interest" description="Disordered" evidence="1">
    <location>
        <begin position="1"/>
        <end position="26"/>
    </location>
</feature>